<evidence type="ECO:0000313" key="2">
    <source>
        <dbReference type="EMBL" id="CCT70948.1"/>
    </source>
</evidence>
<proteinExistence type="predicted"/>
<dbReference type="HOGENOM" id="CLU_043054_0_0_1"/>
<sequence length="473" mass="52856">MDQDIRTKYQLTGPDAAIVAQILECRHQQVKGTGQPGFDCLIVVIRRIYSHVMLALGGCPDWLKASEDRNPILRLAWRLFEDGTERQDLAARAAVLAELDSKGLPVRIGFEQLCTSSLMNETLWSQDELRLTDILYCMESREEAEGSRDDIASDSLLDLDHVVSPGSILQEVVNASFGPVTKGDKQVMSRPNSPWIVRVLYQPDRDTSQSLDINGLRSILLPIWDRDVDQPDDTFRTVGYNEYSILAVVRLKRGDTSQEYVRTYKEHGANIVSQREPDSFVNNQWSIKEPGRYMLFYGLKTLDYGGDPTSFPEVEEPPISESNNQLLQDVGMFLKSFDSTKKQQTVPSSKESSKATPKRQSPAPEASEAVGNTREGPSDSPDLGTGGPDPDTVTEETPSGSNPRKRAPQISEEELLRREGPKPYFSRKGRGNRSDRGRQNNARSGGRQGQGKLDSSKAPQVPRDEQSRDARRE</sequence>
<name>S0EEZ7_GIBF5</name>
<feature type="compositionally biased region" description="Basic and acidic residues" evidence="1">
    <location>
        <begin position="462"/>
        <end position="473"/>
    </location>
</feature>
<accession>S0EEZ7</accession>
<reference evidence="3" key="1">
    <citation type="journal article" date="2013" name="PLoS Pathog.">
        <title>Deciphering the cryptic genome: genome-wide analyses of the rice pathogen Fusarium fujikuroi reveal complex regulation of secondary metabolism and novel metabolites.</title>
        <authorList>
            <person name="Wiemann P."/>
            <person name="Sieber C.M."/>
            <person name="von Bargen K.W."/>
            <person name="Studt L."/>
            <person name="Niehaus E.M."/>
            <person name="Espino J.J."/>
            <person name="Huss K."/>
            <person name="Michielse C.B."/>
            <person name="Albermann S."/>
            <person name="Wagner D."/>
            <person name="Bergner S.V."/>
            <person name="Connolly L.R."/>
            <person name="Fischer A."/>
            <person name="Reuter G."/>
            <person name="Kleigrewe K."/>
            <person name="Bald T."/>
            <person name="Wingfield B.D."/>
            <person name="Ophir R."/>
            <person name="Freeman S."/>
            <person name="Hippler M."/>
            <person name="Smith K.M."/>
            <person name="Brown D.W."/>
            <person name="Proctor R.H."/>
            <person name="Munsterkotter M."/>
            <person name="Freitag M."/>
            <person name="Humpf H.U."/>
            <person name="Guldener U."/>
            <person name="Tudzynski B."/>
        </authorList>
    </citation>
    <scope>NUCLEOTIDE SEQUENCE [LARGE SCALE GENOMIC DNA]</scope>
    <source>
        <strain evidence="3">CBS 195.34 / IMI 58289 / NRRL A-6831</strain>
    </source>
</reference>
<gene>
    <name evidence="2" type="ORF">FFUJ_09025</name>
</gene>
<dbReference type="AlphaFoldDB" id="S0EEZ7"/>
<evidence type="ECO:0000256" key="1">
    <source>
        <dbReference type="SAM" id="MobiDB-lite"/>
    </source>
</evidence>
<keyword evidence="3" id="KW-1185">Reference proteome</keyword>
<dbReference type="STRING" id="1279085.S0EEZ7"/>
<feature type="compositionally biased region" description="Polar residues" evidence="1">
    <location>
        <begin position="342"/>
        <end position="359"/>
    </location>
</feature>
<feature type="region of interest" description="Disordered" evidence="1">
    <location>
        <begin position="339"/>
        <end position="473"/>
    </location>
</feature>
<organism evidence="2 3">
    <name type="scientific">Gibberella fujikuroi (strain CBS 195.34 / IMI 58289 / NRRL A-6831)</name>
    <name type="common">Bakanae and foot rot disease fungus</name>
    <name type="synonym">Fusarium fujikuroi</name>
    <dbReference type="NCBI Taxonomy" id="1279085"/>
    <lineage>
        <taxon>Eukaryota</taxon>
        <taxon>Fungi</taxon>
        <taxon>Dikarya</taxon>
        <taxon>Ascomycota</taxon>
        <taxon>Pezizomycotina</taxon>
        <taxon>Sordariomycetes</taxon>
        <taxon>Hypocreomycetidae</taxon>
        <taxon>Hypocreales</taxon>
        <taxon>Nectriaceae</taxon>
        <taxon>Fusarium</taxon>
        <taxon>Fusarium fujikuroi species complex</taxon>
    </lineage>
</organism>
<dbReference type="RefSeq" id="XP_023433027.1">
    <property type="nucleotide sequence ID" value="XM_023580209.1"/>
</dbReference>
<evidence type="ECO:0000313" key="3">
    <source>
        <dbReference type="Proteomes" id="UP000016800"/>
    </source>
</evidence>
<dbReference type="EMBL" id="HF679029">
    <property type="protein sequence ID" value="CCT70948.1"/>
    <property type="molecule type" value="Genomic_DNA"/>
</dbReference>
<dbReference type="VEuPathDB" id="FungiDB:FFUJ_09025"/>
<dbReference type="Proteomes" id="UP000016800">
    <property type="component" value="Chromosome VII"/>
</dbReference>
<dbReference type="GeneID" id="35402499"/>
<protein>
    <submittedName>
        <fullName evidence="2">Uncharacterized protein</fullName>
    </submittedName>
</protein>